<keyword evidence="1" id="KW-0378">Hydrolase</keyword>
<evidence type="ECO:0000313" key="4">
    <source>
        <dbReference type="EMBL" id="GAG16326.1"/>
    </source>
</evidence>
<dbReference type="SUPFAM" id="SSF51445">
    <property type="entry name" value="(Trans)glycosidases"/>
    <property type="match status" value="1"/>
</dbReference>
<keyword evidence="2" id="KW-0326">Glycosidase</keyword>
<gene>
    <name evidence="4" type="ORF">S01H1_50573</name>
</gene>
<comment type="caution">
    <text evidence="4">The sequence shown here is derived from an EMBL/GenBank/DDBJ whole genome shotgun (WGS) entry which is preliminary data.</text>
</comment>
<feature type="non-terminal residue" evidence="4">
    <location>
        <position position="260"/>
    </location>
</feature>
<evidence type="ECO:0000259" key="3">
    <source>
        <dbReference type="Pfam" id="PF00150"/>
    </source>
</evidence>
<evidence type="ECO:0000256" key="2">
    <source>
        <dbReference type="ARBA" id="ARBA00023295"/>
    </source>
</evidence>
<dbReference type="AlphaFoldDB" id="X0WUC3"/>
<dbReference type="EMBL" id="BARS01032591">
    <property type="protein sequence ID" value="GAG16326.1"/>
    <property type="molecule type" value="Genomic_DNA"/>
</dbReference>
<dbReference type="InterPro" id="IPR017853">
    <property type="entry name" value="GH"/>
</dbReference>
<dbReference type="Gene3D" id="3.20.20.80">
    <property type="entry name" value="Glycosidases"/>
    <property type="match status" value="1"/>
</dbReference>
<sequence>ANPGWKRVQDKSFRTQGDEYVRAVVEAGKDSPAVLMWDMMNEPGGPGINSWLEHYCKLVKSIDPDNPVTIGWAHASSNETSGDWVDVMSYHPYGIFDRNRDLWTEAVRKASASHGNKPILVTEVGGSGWGQRYERAIDYFDNKKIGYYLFEAMIGSNRFRRFQGIVFPDGTVREMGPVTALQAHARKHGVHADGKFELKMGGEGYVTTNPKTDIADVKRIILNWNDLEIVPANQEYYRTILQWTMISLAWAKALSPEEGR</sequence>
<feature type="non-terminal residue" evidence="4">
    <location>
        <position position="1"/>
    </location>
</feature>
<proteinExistence type="predicted"/>
<dbReference type="Pfam" id="PF00150">
    <property type="entry name" value="Cellulase"/>
    <property type="match status" value="1"/>
</dbReference>
<evidence type="ECO:0000256" key="1">
    <source>
        <dbReference type="ARBA" id="ARBA00022801"/>
    </source>
</evidence>
<protein>
    <recommendedName>
        <fullName evidence="3">Glycoside hydrolase family 5 domain-containing protein</fullName>
    </recommendedName>
</protein>
<reference evidence="4" key="1">
    <citation type="journal article" date="2014" name="Front. Microbiol.">
        <title>High frequency of phylogenetically diverse reductive dehalogenase-homologous genes in deep subseafloor sedimentary metagenomes.</title>
        <authorList>
            <person name="Kawai M."/>
            <person name="Futagami T."/>
            <person name="Toyoda A."/>
            <person name="Takaki Y."/>
            <person name="Nishi S."/>
            <person name="Hori S."/>
            <person name="Arai W."/>
            <person name="Tsubouchi T."/>
            <person name="Morono Y."/>
            <person name="Uchiyama I."/>
            <person name="Ito T."/>
            <person name="Fujiyama A."/>
            <person name="Inagaki F."/>
            <person name="Takami H."/>
        </authorList>
    </citation>
    <scope>NUCLEOTIDE SEQUENCE</scope>
    <source>
        <strain evidence="4">Expedition CK06-06</strain>
    </source>
</reference>
<accession>X0WUC3</accession>
<name>X0WUC3_9ZZZZ</name>
<organism evidence="4">
    <name type="scientific">marine sediment metagenome</name>
    <dbReference type="NCBI Taxonomy" id="412755"/>
    <lineage>
        <taxon>unclassified sequences</taxon>
        <taxon>metagenomes</taxon>
        <taxon>ecological metagenomes</taxon>
    </lineage>
</organism>
<feature type="domain" description="Glycoside hydrolase family 5" evidence="3">
    <location>
        <begin position="20"/>
        <end position="150"/>
    </location>
</feature>
<dbReference type="GO" id="GO:0000272">
    <property type="term" value="P:polysaccharide catabolic process"/>
    <property type="evidence" value="ECO:0007669"/>
    <property type="project" value="InterPro"/>
</dbReference>
<dbReference type="GO" id="GO:0004553">
    <property type="term" value="F:hydrolase activity, hydrolyzing O-glycosyl compounds"/>
    <property type="evidence" value="ECO:0007669"/>
    <property type="project" value="InterPro"/>
</dbReference>
<dbReference type="InterPro" id="IPR001547">
    <property type="entry name" value="Glyco_hydro_5"/>
</dbReference>